<keyword evidence="2" id="KW-1185">Reference proteome</keyword>
<organism evidence="1 2">
    <name type="scientific">Hypoxylon rubiginosum</name>
    <dbReference type="NCBI Taxonomy" id="110542"/>
    <lineage>
        <taxon>Eukaryota</taxon>
        <taxon>Fungi</taxon>
        <taxon>Dikarya</taxon>
        <taxon>Ascomycota</taxon>
        <taxon>Pezizomycotina</taxon>
        <taxon>Sordariomycetes</taxon>
        <taxon>Xylariomycetidae</taxon>
        <taxon>Xylariales</taxon>
        <taxon>Hypoxylaceae</taxon>
        <taxon>Hypoxylon</taxon>
    </lineage>
</organism>
<evidence type="ECO:0000313" key="1">
    <source>
        <dbReference type="EMBL" id="KAI4867026.1"/>
    </source>
</evidence>
<name>A0ACB9Z6P9_9PEZI</name>
<sequence>MSEPNNQEMEVLELVEHEQPARPYKCDWAAGTDNACPKSFNRKSDLQRHHRIHTNERPFRFVEFSSTPTNSYRQTALHVCPCWMHQKTTMVKHQQRTHSRSDNGIKSDPSTSNQMWADGTPVTYEAPPLQRAASYSGYSQPPEDYMNPEEIMMITQRHSVSAGGPSHGEGLCEPMQQGQNPQNPGVQMLRQPTNIAPPHSYYVTERNNPGVATMNTAQMSYPEQLSYHVTQQVPRQQPEQHGLAIPYHSTNTAGPNMAGPTRSPSVQSPGEMYTHLPPASYSESPTYQVYSQNPLNQALEVCRRQDPRAAHLIPVPQHQVTRIPQAQYVQQVPQMHQTHQIHQAPHVTQVSQAPQASQVSQQQHIPGAYTPPSTQGNEQWSRGMAYQEPVDAGTIHQLPNYGNEMYLWDVKPITDDPTLQMPSDRINELNNL</sequence>
<accession>A0ACB9Z6P9</accession>
<dbReference type="EMBL" id="MU393452">
    <property type="protein sequence ID" value="KAI4867026.1"/>
    <property type="molecule type" value="Genomic_DNA"/>
</dbReference>
<gene>
    <name evidence="1" type="ORF">F4820DRAFT_446550</name>
</gene>
<reference evidence="1 2" key="1">
    <citation type="journal article" date="2022" name="New Phytol.">
        <title>Ecological generalism drives hyperdiversity of secondary metabolite gene clusters in xylarialean endophytes.</title>
        <authorList>
            <person name="Franco M.E.E."/>
            <person name="Wisecaver J.H."/>
            <person name="Arnold A.E."/>
            <person name="Ju Y.M."/>
            <person name="Slot J.C."/>
            <person name="Ahrendt S."/>
            <person name="Moore L.P."/>
            <person name="Eastman K.E."/>
            <person name="Scott K."/>
            <person name="Konkel Z."/>
            <person name="Mondo S.J."/>
            <person name="Kuo A."/>
            <person name="Hayes R.D."/>
            <person name="Haridas S."/>
            <person name="Andreopoulos B."/>
            <person name="Riley R."/>
            <person name="LaButti K."/>
            <person name="Pangilinan J."/>
            <person name="Lipzen A."/>
            <person name="Amirebrahimi M."/>
            <person name="Yan J."/>
            <person name="Adam C."/>
            <person name="Keymanesh K."/>
            <person name="Ng V."/>
            <person name="Louie K."/>
            <person name="Northen T."/>
            <person name="Drula E."/>
            <person name="Henrissat B."/>
            <person name="Hsieh H.M."/>
            <person name="Youens-Clark K."/>
            <person name="Lutzoni F."/>
            <person name="Miadlikowska J."/>
            <person name="Eastwood D.C."/>
            <person name="Hamelin R.C."/>
            <person name="Grigoriev I.V."/>
            <person name="U'Ren J.M."/>
        </authorList>
    </citation>
    <scope>NUCLEOTIDE SEQUENCE [LARGE SCALE GENOMIC DNA]</scope>
    <source>
        <strain evidence="1 2">CBS 119005</strain>
    </source>
</reference>
<proteinExistence type="predicted"/>
<evidence type="ECO:0000313" key="2">
    <source>
        <dbReference type="Proteomes" id="UP001497700"/>
    </source>
</evidence>
<protein>
    <submittedName>
        <fullName evidence="1">Uncharacterized protein</fullName>
    </submittedName>
</protein>
<dbReference type="Proteomes" id="UP001497700">
    <property type="component" value="Unassembled WGS sequence"/>
</dbReference>
<comment type="caution">
    <text evidence="1">The sequence shown here is derived from an EMBL/GenBank/DDBJ whole genome shotgun (WGS) entry which is preliminary data.</text>
</comment>